<comment type="caution">
    <text evidence="1">The sequence shown here is derived from an EMBL/GenBank/DDBJ whole genome shotgun (WGS) entry which is preliminary data.</text>
</comment>
<dbReference type="Gene3D" id="1.25.40.10">
    <property type="entry name" value="Tetratricopeptide repeat domain"/>
    <property type="match status" value="1"/>
</dbReference>
<name>A0ABS8ATZ0_9BACT</name>
<reference evidence="1" key="1">
    <citation type="submission" date="2021-10" db="EMBL/GenBank/DDBJ databases">
        <authorList>
            <person name="Dean J.D."/>
            <person name="Kim M.K."/>
            <person name="Newey C.N."/>
            <person name="Stoker T.S."/>
            <person name="Thompson D.W."/>
            <person name="Grose J.H."/>
        </authorList>
    </citation>
    <scope>NUCLEOTIDE SEQUENCE</scope>
    <source>
        <strain evidence="1">BT178</strain>
    </source>
</reference>
<evidence type="ECO:0000313" key="1">
    <source>
        <dbReference type="EMBL" id="MCB2408841.1"/>
    </source>
</evidence>
<keyword evidence="2" id="KW-1185">Reference proteome</keyword>
<accession>A0ABS8ATZ0</accession>
<dbReference type="InterPro" id="IPR011990">
    <property type="entry name" value="TPR-like_helical_dom_sf"/>
</dbReference>
<dbReference type="Pfam" id="PF14516">
    <property type="entry name" value="AAA_35"/>
    <property type="match status" value="1"/>
</dbReference>
<dbReference type="RefSeq" id="WP_226176277.1">
    <property type="nucleotide sequence ID" value="NZ_JAJADR010000003.1"/>
</dbReference>
<dbReference type="InterPro" id="IPR027417">
    <property type="entry name" value="P-loop_NTPase"/>
</dbReference>
<dbReference type="SUPFAM" id="SSF52540">
    <property type="entry name" value="P-loop containing nucleoside triphosphate hydrolases"/>
    <property type="match status" value="1"/>
</dbReference>
<sequence>MMNSKKLRSHTIVPSTLYVYREADRLLQYIIEDMGRPGYVLVARQMGKTNLLINAKRTLAGKEDAFVYIDLSNSFRSARECFRYIIDTAIETNPDNFSFLYNEIVKSRSDNDLVDHLEHLFELRKLLGVIRGKLVIILDEVDALSKITFSDTIFKHIRSVYFSRTNYPQLERLTYILSGVAEPSSLIKDPRISPFNIGQNILLGDFSLDEYNSFIQKSGLELDAKVIDRIYYWTNGNPRMTYDICSAIEDFVITNSIVDIELIDEVISNMYLSSSDQAPIDHIRGLIENDSEMLDAVISIKEQDFISIKKSTRRKLYLSGVVGPDFEKEVLEIKNRVLDNALSIEWLYELRSDENGQLVEAVNAAFLEGNYGKVISIVDGVIDQLPVDSTFLTIQHLLITACYNTGDFLGVIKIYEKNEVIIDPAKADIDIKSIYLYGLSWYYIKEFAKAANAFDKIVSYNRRDLTHYRSMLNMGSSLLNIDYANGSADSVIVFNNIVSELSQMQLKLKTDEVQELKNIAYYNLGKYYYDNNMLDLSKLNFEAALKLPFIAYRPIILYHLYLLGSDKAASVDNLRVAANIIIDNQLKPQEYNIEKPMSVGYEVIYKILVELNNYDIVLCESLVKYIVSIDMSMISVYEQMNNSDDKFDTINTRFRDNLYSFIFEHKHSLLSDDQILFGYYVYKKSKLITVSGSGKFFIEPLLKKDLLKQMDAQDANYMSMLLRESIIRGDLSFAEVLLTTLRKKYFDLADRPALEIMLIDYYEMQLMRNQSKFLSVFRRARNILNLYSKNEIESSASSFVGNEALVFLKESAIESYQQFLPLFENKVVIPKSFKNKNITVVYNNGDVVVGKYKKLESDIKNEKCWIISE</sequence>
<protein>
    <submittedName>
        <fullName evidence="1">AAA-like domain-containing protein</fullName>
    </submittedName>
</protein>
<dbReference type="Gene3D" id="3.40.50.300">
    <property type="entry name" value="P-loop containing nucleotide triphosphate hydrolases"/>
    <property type="match status" value="1"/>
</dbReference>
<proteinExistence type="predicted"/>
<evidence type="ECO:0000313" key="2">
    <source>
        <dbReference type="Proteomes" id="UP001165296"/>
    </source>
</evidence>
<gene>
    <name evidence="1" type="ORF">LGH74_12705</name>
</gene>
<dbReference type="Proteomes" id="UP001165296">
    <property type="component" value="Unassembled WGS sequence"/>
</dbReference>
<dbReference type="EMBL" id="JAJADR010000003">
    <property type="protein sequence ID" value="MCB2408841.1"/>
    <property type="molecule type" value="Genomic_DNA"/>
</dbReference>
<organism evidence="1 2">
    <name type="scientific">Hymenobacter lucidus</name>
    <dbReference type="NCBI Taxonomy" id="2880930"/>
    <lineage>
        <taxon>Bacteria</taxon>
        <taxon>Pseudomonadati</taxon>
        <taxon>Bacteroidota</taxon>
        <taxon>Cytophagia</taxon>
        <taxon>Cytophagales</taxon>
        <taxon>Hymenobacteraceae</taxon>
        <taxon>Hymenobacter</taxon>
    </lineage>
</organism>